<dbReference type="GO" id="GO:0006811">
    <property type="term" value="P:monoatomic ion transport"/>
    <property type="evidence" value="ECO:0007669"/>
    <property type="project" value="UniProtKB-KW"/>
</dbReference>
<dbReference type="EMBL" id="JACEZT010000024">
    <property type="protein sequence ID" value="MBA5640055.1"/>
    <property type="molecule type" value="Genomic_DNA"/>
</dbReference>
<evidence type="ECO:0000256" key="9">
    <source>
        <dbReference type="ARBA" id="ARBA00023136"/>
    </source>
</evidence>
<feature type="domain" description="Porin" evidence="12">
    <location>
        <begin position="11"/>
        <end position="346"/>
    </location>
</feature>
<comment type="subunit">
    <text evidence="2">Homotrimer.</text>
</comment>
<dbReference type="SUPFAM" id="SSF56935">
    <property type="entry name" value="Porins"/>
    <property type="match status" value="1"/>
</dbReference>
<comment type="caution">
    <text evidence="13">The sequence shown here is derived from an EMBL/GenBank/DDBJ whole genome shotgun (WGS) entry which is preliminary data.</text>
</comment>
<evidence type="ECO:0000256" key="7">
    <source>
        <dbReference type="ARBA" id="ARBA00023065"/>
    </source>
</evidence>
<sequence length="379" mass="39071">MKAVLQTAGIAASLALAAPAMAQSNVTLYGAVDAGLSYSDTGNAKATTVTSGVASASRLGFLGTEDLGGGLKARFQLEAGFDSDTGAMKSYTGNPSSATPAAPGGVAASGLFNRRSFVALEGGWGTVAIGRDYTPLYWALLETDPLRLQLYGNAQQTILLSGTGSDRFGRASNAVFYSSPSLQGFMARVMYSAGSESSGGPGAAPKAANRMESVSVQYKGESLLLAGAYQELELPVVSQAPLAFTGATGTRKDLVLGAKYTVGDYSVASGYFHAKQPVPDSDSKDVWLGGAVTKGLSTVQLNVQRMSRDAAAGVAPKSTVFSLSYLYRLSRRSVLYASYGQSRNNATGTFALVSNDTAVAPTSVGARVRALTLGINHSL</sequence>
<dbReference type="GO" id="GO:0009279">
    <property type="term" value="C:cell outer membrane"/>
    <property type="evidence" value="ECO:0007669"/>
    <property type="project" value="UniProtKB-SubCell"/>
</dbReference>
<evidence type="ECO:0000256" key="11">
    <source>
        <dbReference type="SAM" id="SignalP"/>
    </source>
</evidence>
<keyword evidence="9" id="KW-0472">Membrane</keyword>
<keyword evidence="5" id="KW-0812">Transmembrane</keyword>
<protein>
    <submittedName>
        <fullName evidence="13">Porin</fullName>
    </submittedName>
</protein>
<name>A0A7W2EWX1_9BURK</name>
<keyword evidence="14" id="KW-1185">Reference proteome</keyword>
<evidence type="ECO:0000256" key="8">
    <source>
        <dbReference type="ARBA" id="ARBA00023114"/>
    </source>
</evidence>
<keyword evidence="10" id="KW-0998">Cell outer membrane</keyword>
<evidence type="ECO:0000256" key="6">
    <source>
        <dbReference type="ARBA" id="ARBA00022729"/>
    </source>
</evidence>
<reference evidence="13 14" key="1">
    <citation type="submission" date="2020-07" db="EMBL/GenBank/DDBJ databases">
        <title>Novel species isolated from subtropical streams in China.</title>
        <authorList>
            <person name="Lu H."/>
        </authorList>
    </citation>
    <scope>NUCLEOTIDE SEQUENCE [LARGE SCALE GENOMIC DNA]</scope>
    <source>
        <strain evidence="13 14">LX20W</strain>
    </source>
</reference>
<keyword evidence="7" id="KW-0406">Ion transport</keyword>
<evidence type="ECO:0000256" key="3">
    <source>
        <dbReference type="ARBA" id="ARBA00022448"/>
    </source>
</evidence>
<dbReference type="Gene3D" id="2.40.160.10">
    <property type="entry name" value="Porin"/>
    <property type="match status" value="1"/>
</dbReference>
<evidence type="ECO:0000256" key="5">
    <source>
        <dbReference type="ARBA" id="ARBA00022692"/>
    </source>
</evidence>
<dbReference type="PANTHER" id="PTHR34501:SF9">
    <property type="entry name" value="MAJOR OUTER MEMBRANE PROTEIN P.IA"/>
    <property type="match status" value="1"/>
</dbReference>
<accession>A0A7W2EWX1</accession>
<evidence type="ECO:0000256" key="4">
    <source>
        <dbReference type="ARBA" id="ARBA00022452"/>
    </source>
</evidence>
<organism evidence="13 14">
    <name type="scientific">Rugamonas brunnea</name>
    <dbReference type="NCBI Taxonomy" id="2758569"/>
    <lineage>
        <taxon>Bacteria</taxon>
        <taxon>Pseudomonadati</taxon>
        <taxon>Pseudomonadota</taxon>
        <taxon>Betaproteobacteria</taxon>
        <taxon>Burkholderiales</taxon>
        <taxon>Oxalobacteraceae</taxon>
        <taxon>Telluria group</taxon>
        <taxon>Rugamonas</taxon>
    </lineage>
</organism>
<proteinExistence type="predicted"/>
<dbReference type="InterPro" id="IPR023614">
    <property type="entry name" value="Porin_dom_sf"/>
</dbReference>
<dbReference type="GO" id="GO:0046930">
    <property type="term" value="C:pore complex"/>
    <property type="evidence" value="ECO:0007669"/>
    <property type="project" value="UniProtKB-KW"/>
</dbReference>
<dbReference type="RefSeq" id="WP_182167122.1">
    <property type="nucleotide sequence ID" value="NZ_JACEZT010000024.1"/>
</dbReference>
<evidence type="ECO:0000256" key="2">
    <source>
        <dbReference type="ARBA" id="ARBA00011233"/>
    </source>
</evidence>
<gene>
    <name evidence="13" type="ORF">H3H37_23620</name>
</gene>
<evidence type="ECO:0000256" key="10">
    <source>
        <dbReference type="ARBA" id="ARBA00023237"/>
    </source>
</evidence>
<dbReference type="InterPro" id="IPR033900">
    <property type="entry name" value="Gram_neg_porin_domain"/>
</dbReference>
<dbReference type="InterPro" id="IPR050298">
    <property type="entry name" value="Gram-neg_bact_OMP"/>
</dbReference>
<evidence type="ECO:0000256" key="1">
    <source>
        <dbReference type="ARBA" id="ARBA00004571"/>
    </source>
</evidence>
<dbReference type="PANTHER" id="PTHR34501">
    <property type="entry name" value="PROTEIN YDDL-RELATED"/>
    <property type="match status" value="1"/>
</dbReference>
<dbReference type="GO" id="GO:0015288">
    <property type="term" value="F:porin activity"/>
    <property type="evidence" value="ECO:0007669"/>
    <property type="project" value="UniProtKB-KW"/>
</dbReference>
<keyword evidence="8" id="KW-0626">Porin</keyword>
<keyword evidence="6 11" id="KW-0732">Signal</keyword>
<feature type="signal peptide" evidence="11">
    <location>
        <begin position="1"/>
        <end position="22"/>
    </location>
</feature>
<comment type="subcellular location">
    <subcellularLocation>
        <location evidence="1">Cell outer membrane</location>
        <topology evidence="1">Multi-pass membrane protein</topology>
    </subcellularLocation>
</comment>
<evidence type="ECO:0000313" key="14">
    <source>
        <dbReference type="Proteomes" id="UP000534388"/>
    </source>
</evidence>
<evidence type="ECO:0000259" key="12">
    <source>
        <dbReference type="Pfam" id="PF13609"/>
    </source>
</evidence>
<dbReference type="Proteomes" id="UP000534388">
    <property type="component" value="Unassembled WGS sequence"/>
</dbReference>
<keyword evidence="3" id="KW-0813">Transport</keyword>
<evidence type="ECO:0000313" key="13">
    <source>
        <dbReference type="EMBL" id="MBA5640055.1"/>
    </source>
</evidence>
<dbReference type="AlphaFoldDB" id="A0A7W2EWX1"/>
<dbReference type="Pfam" id="PF13609">
    <property type="entry name" value="Porin_4"/>
    <property type="match status" value="1"/>
</dbReference>
<feature type="chain" id="PRO_5030825845" evidence="11">
    <location>
        <begin position="23"/>
        <end position="379"/>
    </location>
</feature>
<dbReference type="CDD" id="cd00342">
    <property type="entry name" value="gram_neg_porins"/>
    <property type="match status" value="1"/>
</dbReference>
<keyword evidence="4" id="KW-1134">Transmembrane beta strand</keyword>